<evidence type="ECO:0000256" key="4">
    <source>
        <dbReference type="ARBA" id="ARBA00022823"/>
    </source>
</evidence>
<dbReference type="PANTHER" id="PTHR43178:SF5">
    <property type="entry name" value="LIPOAMIDE ACYLTRANSFERASE COMPONENT OF BRANCHED-CHAIN ALPHA-KETO ACID DEHYDROGENASE COMPLEX, MITOCHONDRIAL"/>
    <property type="match status" value="1"/>
</dbReference>
<evidence type="ECO:0000256" key="1">
    <source>
        <dbReference type="ARBA" id="ARBA00001938"/>
    </source>
</evidence>
<dbReference type="EMBL" id="BARS01019972">
    <property type="protein sequence ID" value="GAF96742.1"/>
    <property type="molecule type" value="Genomic_DNA"/>
</dbReference>
<dbReference type="PANTHER" id="PTHR43178">
    <property type="entry name" value="DIHYDROLIPOAMIDE ACETYLTRANSFERASE COMPONENT OF PYRUVATE DEHYDROGENASE COMPLEX"/>
    <property type="match status" value="1"/>
</dbReference>
<keyword evidence="4" id="KW-0450">Lipoyl</keyword>
<accession>X0U8Q2</accession>
<dbReference type="AlphaFoldDB" id="X0U8Q2"/>
<feature type="non-terminal residue" evidence="7">
    <location>
        <position position="1"/>
    </location>
</feature>
<evidence type="ECO:0000259" key="6">
    <source>
        <dbReference type="Pfam" id="PF00198"/>
    </source>
</evidence>
<evidence type="ECO:0000256" key="5">
    <source>
        <dbReference type="ARBA" id="ARBA00023315"/>
    </source>
</evidence>
<keyword evidence="5" id="KW-0012">Acyltransferase</keyword>
<dbReference type="FunFam" id="3.30.559.10:FF:000007">
    <property type="entry name" value="Dihydrolipoamide acetyltransferase component of pyruvate dehydrogenase complex"/>
    <property type="match status" value="1"/>
</dbReference>
<sequence>HYSLQTMAQLTTITEADFTELINLRKKLISEGKDRISFTVFIVKAVTQALKKYPIMNSSLVDGKIIIKNYHNIGVAVAREKQGLIVPVIHRADEKSLTKLNQVLSEMVNNARTGNLSIKDVTGGTFTVTNVGSLGGTMSTPIINPPESAILGVGAITKKPVVVDDEIVIRSIAYLCLSYDHRFIDGAPAIGFLQQIKQFLQEPKLLT</sequence>
<dbReference type="InterPro" id="IPR023213">
    <property type="entry name" value="CAT-like_dom_sf"/>
</dbReference>
<reference evidence="7" key="1">
    <citation type="journal article" date="2014" name="Front. Microbiol.">
        <title>High frequency of phylogenetically diverse reductive dehalogenase-homologous genes in deep subseafloor sedimentary metagenomes.</title>
        <authorList>
            <person name="Kawai M."/>
            <person name="Futagami T."/>
            <person name="Toyoda A."/>
            <person name="Takaki Y."/>
            <person name="Nishi S."/>
            <person name="Hori S."/>
            <person name="Arai W."/>
            <person name="Tsubouchi T."/>
            <person name="Morono Y."/>
            <person name="Uchiyama I."/>
            <person name="Ito T."/>
            <person name="Fujiyama A."/>
            <person name="Inagaki F."/>
            <person name="Takami H."/>
        </authorList>
    </citation>
    <scope>NUCLEOTIDE SEQUENCE</scope>
    <source>
        <strain evidence="7">Expedition CK06-06</strain>
    </source>
</reference>
<proteinExistence type="inferred from homology"/>
<dbReference type="GO" id="GO:0016407">
    <property type="term" value="F:acetyltransferase activity"/>
    <property type="evidence" value="ECO:0007669"/>
    <property type="project" value="TreeGrafter"/>
</dbReference>
<comment type="similarity">
    <text evidence="2">Belongs to the 2-oxoacid dehydrogenase family.</text>
</comment>
<feature type="domain" description="2-oxoacid dehydrogenase acyltransferase catalytic" evidence="6">
    <location>
        <begin position="3"/>
        <end position="206"/>
    </location>
</feature>
<protein>
    <recommendedName>
        <fullName evidence="6">2-oxoacid dehydrogenase acyltransferase catalytic domain-containing protein</fullName>
    </recommendedName>
</protein>
<dbReference type="InterPro" id="IPR001078">
    <property type="entry name" value="2-oxoacid_DH_actylTfrase"/>
</dbReference>
<comment type="caution">
    <text evidence="7">The sequence shown here is derived from an EMBL/GenBank/DDBJ whole genome shotgun (WGS) entry which is preliminary data.</text>
</comment>
<organism evidence="7">
    <name type="scientific">marine sediment metagenome</name>
    <dbReference type="NCBI Taxonomy" id="412755"/>
    <lineage>
        <taxon>unclassified sequences</taxon>
        <taxon>metagenomes</taxon>
        <taxon>ecological metagenomes</taxon>
    </lineage>
</organism>
<dbReference type="SUPFAM" id="SSF52777">
    <property type="entry name" value="CoA-dependent acyltransferases"/>
    <property type="match status" value="1"/>
</dbReference>
<dbReference type="Gene3D" id="3.30.559.10">
    <property type="entry name" value="Chloramphenicol acetyltransferase-like domain"/>
    <property type="match status" value="1"/>
</dbReference>
<dbReference type="InterPro" id="IPR050743">
    <property type="entry name" value="2-oxoacid_DH_E2_comp"/>
</dbReference>
<name>X0U8Q2_9ZZZZ</name>
<evidence type="ECO:0000313" key="7">
    <source>
        <dbReference type="EMBL" id="GAF96742.1"/>
    </source>
</evidence>
<evidence type="ECO:0000256" key="3">
    <source>
        <dbReference type="ARBA" id="ARBA00022679"/>
    </source>
</evidence>
<comment type="cofactor">
    <cofactor evidence="1">
        <name>(R)-lipoate</name>
        <dbReference type="ChEBI" id="CHEBI:83088"/>
    </cofactor>
</comment>
<gene>
    <name evidence="7" type="ORF">S01H1_32276</name>
</gene>
<dbReference type="GO" id="GO:0031405">
    <property type="term" value="F:lipoic acid binding"/>
    <property type="evidence" value="ECO:0007669"/>
    <property type="project" value="TreeGrafter"/>
</dbReference>
<evidence type="ECO:0000256" key="2">
    <source>
        <dbReference type="ARBA" id="ARBA00007317"/>
    </source>
</evidence>
<dbReference type="GO" id="GO:0005737">
    <property type="term" value="C:cytoplasm"/>
    <property type="evidence" value="ECO:0007669"/>
    <property type="project" value="TreeGrafter"/>
</dbReference>
<keyword evidence="3" id="KW-0808">Transferase</keyword>
<dbReference type="Pfam" id="PF00198">
    <property type="entry name" value="2-oxoacid_dh"/>
    <property type="match status" value="1"/>
</dbReference>